<protein>
    <submittedName>
        <fullName evidence="2">Uncharacterized protein</fullName>
    </submittedName>
</protein>
<feature type="transmembrane region" description="Helical" evidence="1">
    <location>
        <begin position="244"/>
        <end position="261"/>
    </location>
</feature>
<name>A0A2L1GR19_9BACT</name>
<keyword evidence="1" id="KW-1133">Transmembrane helix</keyword>
<organism evidence="2 3">
    <name type="scientific">Desulfobulbus oralis</name>
    <dbReference type="NCBI Taxonomy" id="1986146"/>
    <lineage>
        <taxon>Bacteria</taxon>
        <taxon>Pseudomonadati</taxon>
        <taxon>Thermodesulfobacteriota</taxon>
        <taxon>Desulfobulbia</taxon>
        <taxon>Desulfobulbales</taxon>
        <taxon>Desulfobulbaceae</taxon>
        <taxon>Desulfobulbus</taxon>
    </lineage>
</organism>
<dbReference type="Proteomes" id="UP000239867">
    <property type="component" value="Chromosome"/>
</dbReference>
<feature type="transmembrane region" description="Helical" evidence="1">
    <location>
        <begin position="203"/>
        <end position="223"/>
    </location>
</feature>
<evidence type="ECO:0000313" key="2">
    <source>
        <dbReference type="EMBL" id="AVD72112.1"/>
    </source>
</evidence>
<dbReference type="EMBL" id="CP021255">
    <property type="protein sequence ID" value="AVD72112.1"/>
    <property type="molecule type" value="Genomic_DNA"/>
</dbReference>
<keyword evidence="1" id="KW-0812">Transmembrane</keyword>
<feature type="transmembrane region" description="Helical" evidence="1">
    <location>
        <begin position="468"/>
        <end position="490"/>
    </location>
</feature>
<gene>
    <name evidence="2" type="ORF">CAY53_12015</name>
</gene>
<dbReference type="KEGG" id="deo:CAY53_12015"/>
<reference evidence="2 3" key="1">
    <citation type="journal article" date="2018" name="MBio">
        <title>Insights into the evolution of host association through the isolation and characterization of a novel human periodontal pathobiont, Desulfobulbus oralis.</title>
        <authorList>
            <person name="Cross K.L."/>
            <person name="Chirania P."/>
            <person name="Xiong W."/>
            <person name="Beall C.J."/>
            <person name="Elkins J.G."/>
            <person name="Giannone R.J."/>
            <person name="Griffen A.L."/>
            <person name="Guss A.M."/>
            <person name="Hettich R.L."/>
            <person name="Joshi S.S."/>
            <person name="Mokrzan E.M."/>
            <person name="Martin R.K."/>
            <person name="Zhulin I.B."/>
            <person name="Leys E.J."/>
            <person name="Podar M."/>
        </authorList>
    </citation>
    <scope>NUCLEOTIDE SEQUENCE [LARGE SCALE GENOMIC DNA]</scope>
    <source>
        <strain evidence="2 3">ORNL</strain>
    </source>
</reference>
<keyword evidence="1" id="KW-0472">Membrane</keyword>
<evidence type="ECO:0000256" key="1">
    <source>
        <dbReference type="SAM" id="Phobius"/>
    </source>
</evidence>
<accession>A0A2L1GR19</accession>
<proteinExistence type="predicted"/>
<sequence>MGRRNRRRNQEAVIMRIRYTLIKIWLATIALGALAYVPLDRASGLIVEFDLVHDLDAPSEAFVRIDHASHRFGEERAQEEYASVWVPLADGRSGITHVKTKLPLPLARALCRIQLHYQSVPGRALIKNFTAYDALTHLRVKLTDNTLSSWTEEVKDAVFDRDPPYVFPAFRLYLFLLLNIVLLALPGAILLVILLVAGKYLTSHPALICLTGCIVLLIAGKMWHGRWRARRQTFRRFLQSCQRIFARTLVFVWLCSLLLLVHEHKYCGLIVEFDFDYDRYSTSPAFVQIYYEPERGIELNGVFDIGNIWDGTKEHESVKILLPNQKRGETHIRARLPLGFTQVLRSIRIDYLNVPGKALIKNFTIKDAITGKLLVTQGACRPRCKTYDKQGKCTGYSEPYDIIVRSDAEPDRQPSCLGLGDPGFQTKSQAWRNYSLAQPGALYLETEPLATDAYLEIPAAAVSPLFRWWWYPLVLISLLFAAVFLPAIIIQLVQWGRRRKALAEGSFLPR</sequence>
<keyword evidence="3" id="KW-1185">Reference proteome</keyword>
<dbReference type="AlphaFoldDB" id="A0A2L1GR19"/>
<feature type="transmembrane region" description="Helical" evidence="1">
    <location>
        <begin position="172"/>
        <end position="197"/>
    </location>
</feature>
<evidence type="ECO:0000313" key="3">
    <source>
        <dbReference type="Proteomes" id="UP000239867"/>
    </source>
</evidence>